<evidence type="ECO:0000256" key="1">
    <source>
        <dbReference type="SAM" id="MobiDB-lite"/>
    </source>
</evidence>
<comment type="caution">
    <text evidence="2">The sequence shown here is derived from an EMBL/GenBank/DDBJ whole genome shotgun (WGS) entry which is preliminary data.</text>
</comment>
<protein>
    <submittedName>
        <fullName evidence="2">Uncharacterized protein</fullName>
    </submittedName>
</protein>
<organism evidence="2 3">
    <name type="scientific">Pseudolysinimonas kribbensis</name>
    <dbReference type="NCBI Taxonomy" id="433641"/>
    <lineage>
        <taxon>Bacteria</taxon>
        <taxon>Bacillati</taxon>
        <taxon>Actinomycetota</taxon>
        <taxon>Actinomycetes</taxon>
        <taxon>Micrococcales</taxon>
        <taxon>Microbacteriaceae</taxon>
        <taxon>Pseudolysinimonas</taxon>
    </lineage>
</organism>
<dbReference type="Proteomes" id="UP001157034">
    <property type="component" value="Unassembled WGS sequence"/>
</dbReference>
<proteinExistence type="predicted"/>
<name>A0ABQ6K4F7_9MICO</name>
<accession>A0ABQ6K4F7</accession>
<reference evidence="3" key="1">
    <citation type="journal article" date="2019" name="Int. J. Syst. Evol. Microbiol.">
        <title>The Global Catalogue of Microorganisms (GCM) 10K type strain sequencing project: providing services to taxonomists for standard genome sequencing and annotation.</title>
        <authorList>
            <consortium name="The Broad Institute Genomics Platform"/>
            <consortium name="The Broad Institute Genome Sequencing Center for Infectious Disease"/>
            <person name="Wu L."/>
            <person name="Ma J."/>
        </authorList>
    </citation>
    <scope>NUCLEOTIDE SEQUENCE [LARGE SCALE GENOMIC DNA]</scope>
    <source>
        <strain evidence="3">NBRC 108894</strain>
    </source>
</reference>
<keyword evidence="3" id="KW-1185">Reference proteome</keyword>
<gene>
    <name evidence="2" type="ORF">GCM10025881_23260</name>
</gene>
<feature type="region of interest" description="Disordered" evidence="1">
    <location>
        <begin position="1"/>
        <end position="28"/>
    </location>
</feature>
<evidence type="ECO:0000313" key="3">
    <source>
        <dbReference type="Proteomes" id="UP001157034"/>
    </source>
</evidence>
<sequence>MTGASPIRSDAVDIQDTPSPTPDHRAELIDGPAAGGFRAIDVDDTPPATLDVELDDGTHVAYIYFGRRGELDPHAYAYGWDRQPPALEPIT</sequence>
<evidence type="ECO:0000313" key="2">
    <source>
        <dbReference type="EMBL" id="GMA95502.1"/>
    </source>
</evidence>
<dbReference type="EMBL" id="BSVB01000001">
    <property type="protein sequence ID" value="GMA95502.1"/>
    <property type="molecule type" value="Genomic_DNA"/>
</dbReference>
<dbReference type="RefSeq" id="WP_284254267.1">
    <property type="nucleotide sequence ID" value="NZ_BAAAQO010000002.1"/>
</dbReference>